<protein>
    <recommendedName>
        <fullName evidence="3">XRE family transcriptional regulator</fullName>
    </recommendedName>
</protein>
<organism evidence="1 2">
    <name type="scientific">Fundicoccus culcitae</name>
    <dbReference type="NCBI Taxonomy" id="2969821"/>
    <lineage>
        <taxon>Bacteria</taxon>
        <taxon>Bacillati</taxon>
        <taxon>Bacillota</taxon>
        <taxon>Bacilli</taxon>
        <taxon>Lactobacillales</taxon>
        <taxon>Aerococcaceae</taxon>
        <taxon>Fundicoccus</taxon>
    </lineage>
</organism>
<proteinExistence type="predicted"/>
<evidence type="ECO:0000313" key="1">
    <source>
        <dbReference type="EMBL" id="UUX33820.1"/>
    </source>
</evidence>
<gene>
    <name evidence="1" type="ORF">NRE15_13165</name>
</gene>
<dbReference type="RefSeq" id="WP_313793322.1">
    <property type="nucleotide sequence ID" value="NZ_CP102453.1"/>
</dbReference>
<dbReference type="Proteomes" id="UP001315967">
    <property type="component" value="Chromosome"/>
</dbReference>
<keyword evidence="2" id="KW-1185">Reference proteome</keyword>
<evidence type="ECO:0000313" key="2">
    <source>
        <dbReference type="Proteomes" id="UP001315967"/>
    </source>
</evidence>
<reference evidence="1 2" key="1">
    <citation type="submission" date="2022-08" db="EMBL/GenBank/DDBJ databases">
        <title>Aerococcaceae sp. nov isolated from spoiled eye mask.</title>
        <authorList>
            <person name="Zhou G."/>
            <person name="Xie X.-B."/>
            <person name="Shi Q.-S."/>
            <person name="Wang Y.-S."/>
            <person name="Wen X."/>
            <person name="Peng H."/>
            <person name="Yang X.-J."/>
            <person name="Tao H.-B."/>
            <person name="Huang X.-M."/>
        </authorList>
    </citation>
    <scope>NUCLEOTIDE SEQUENCE [LARGE SCALE GENOMIC DNA]</scope>
    <source>
        <strain evidence="2">DM20194951</strain>
    </source>
</reference>
<dbReference type="EMBL" id="CP102453">
    <property type="protein sequence ID" value="UUX33820.1"/>
    <property type="molecule type" value="Genomic_DNA"/>
</dbReference>
<accession>A0ABY5P5D1</accession>
<name>A0ABY5P5D1_9LACT</name>
<evidence type="ECO:0008006" key="3">
    <source>
        <dbReference type="Google" id="ProtNLM"/>
    </source>
</evidence>
<sequence>MNSALIQIVVSVIKEKYVSEKAFYAEKLQISPQSWDRWKKGEQGLKYDNIKIISTLFTDYEWMLVQKVVRNAEIMPEVMSDPVTEYKYLKYQIAKTWVNHGMVRLEWHHSDLNEEESNRKSNMTILQLIAEYNFWGYNDIIEIRLPGILRQQIAYDEVKLLQWFDDESEKLKDTSH</sequence>